<evidence type="ECO:0000313" key="1">
    <source>
        <dbReference type="EMBL" id="KAI7992398.1"/>
    </source>
</evidence>
<gene>
    <name evidence="1" type="ORF">LOK49_LG12G02536</name>
</gene>
<name>A0ACC0FU82_9ERIC</name>
<comment type="caution">
    <text evidence="1">The sequence shown here is derived from an EMBL/GenBank/DDBJ whole genome shotgun (WGS) entry which is preliminary data.</text>
</comment>
<protein>
    <submittedName>
        <fullName evidence="1">Protein STRICTOSIDINE SYNTHASE-LIKE 10</fullName>
    </submittedName>
</protein>
<keyword evidence="2" id="KW-1185">Reference proteome</keyword>
<proteinExistence type="predicted"/>
<sequence>MAVKVHMTINKWSTFVGTHWASGSTKDPTNSTSPMHIWALPLWALRVARPPRLQQRHKGFLLGSPMVWTLIKEVELCILLTAVGITRRVRLSEDGVVLEMLEDKRRNGWKFVSEVEEINGSLWIGSMRMPFVGIQERVSL</sequence>
<dbReference type="Proteomes" id="UP001060215">
    <property type="component" value="Chromosome 13"/>
</dbReference>
<accession>A0ACC0FU82</accession>
<reference evidence="1 2" key="1">
    <citation type="journal article" date="2022" name="Plant J.">
        <title>Chromosome-level genome of Camellia lanceoleosa provides a valuable resource for understanding genome evolution and self-incompatibility.</title>
        <authorList>
            <person name="Gong W."/>
            <person name="Xiao S."/>
            <person name="Wang L."/>
            <person name="Liao Z."/>
            <person name="Chang Y."/>
            <person name="Mo W."/>
            <person name="Hu G."/>
            <person name="Li W."/>
            <person name="Zhao G."/>
            <person name="Zhu H."/>
            <person name="Hu X."/>
            <person name="Ji K."/>
            <person name="Xiang X."/>
            <person name="Song Q."/>
            <person name="Yuan D."/>
            <person name="Jin S."/>
            <person name="Zhang L."/>
        </authorList>
    </citation>
    <scope>NUCLEOTIDE SEQUENCE [LARGE SCALE GENOMIC DNA]</scope>
    <source>
        <strain evidence="1">SQ_2022a</strain>
    </source>
</reference>
<evidence type="ECO:0000313" key="2">
    <source>
        <dbReference type="Proteomes" id="UP001060215"/>
    </source>
</evidence>
<dbReference type="EMBL" id="CM045770">
    <property type="protein sequence ID" value="KAI7992398.1"/>
    <property type="molecule type" value="Genomic_DNA"/>
</dbReference>
<organism evidence="1 2">
    <name type="scientific">Camellia lanceoleosa</name>
    <dbReference type="NCBI Taxonomy" id="1840588"/>
    <lineage>
        <taxon>Eukaryota</taxon>
        <taxon>Viridiplantae</taxon>
        <taxon>Streptophyta</taxon>
        <taxon>Embryophyta</taxon>
        <taxon>Tracheophyta</taxon>
        <taxon>Spermatophyta</taxon>
        <taxon>Magnoliopsida</taxon>
        <taxon>eudicotyledons</taxon>
        <taxon>Gunneridae</taxon>
        <taxon>Pentapetalae</taxon>
        <taxon>asterids</taxon>
        <taxon>Ericales</taxon>
        <taxon>Theaceae</taxon>
        <taxon>Camellia</taxon>
    </lineage>
</organism>